<evidence type="ECO:0000313" key="2">
    <source>
        <dbReference type="Proteomes" id="UP000480854"/>
    </source>
</evidence>
<protein>
    <recommendedName>
        <fullName evidence="3">Polysaccharide deacetylase</fullName>
    </recommendedName>
</protein>
<reference evidence="1 2" key="1">
    <citation type="submission" date="2018-07" db="EMBL/GenBank/DDBJ databases">
        <title>Genome sequence of Azospirillum sp. ATCC 49961.</title>
        <authorList>
            <person name="Sant'Anna F.H."/>
            <person name="Baldani J.I."/>
            <person name="Zilli J.E."/>
            <person name="Reis V.M."/>
            <person name="Hartmann A."/>
            <person name="Cruz L."/>
            <person name="de Souza E.M."/>
            <person name="de Oliveira Pedrosa F."/>
            <person name="Passaglia L.M.P."/>
        </authorList>
    </citation>
    <scope>NUCLEOTIDE SEQUENCE [LARGE SCALE GENOMIC DNA]</scope>
    <source>
        <strain evidence="1 2">ATCC 49961</strain>
    </source>
</reference>
<sequence length="271" mass="28758">MTATTNSDSPPRAGWDALDAELDAWAAAGRTAGFWWRDDDAVEPTLALDRMFALSLETGAPLALAVIPAGVKDSLAHALGPVPTVTVLQHGWSHTNHAAPPAKKAELGADRPAAAVLAELAEGRNILDRLFGPRALPVLVPPWNRIAPAVAAGLPSAGFTGLSVFGPRCVSTVNMMCVNTHTDPVAWKNGRRFLGEAESLGMAVAHLRARRLGLVDAAEPTGLLTHHLAMDGETWAFTARFLTVTRRHPAVRWLPPDTLFADALFAAEGID</sequence>
<organism evidence="1 2">
    <name type="scientific">Roseomonas genomospecies 6</name>
    <dbReference type="NCBI Taxonomy" id="214106"/>
    <lineage>
        <taxon>Bacteria</taxon>
        <taxon>Pseudomonadati</taxon>
        <taxon>Pseudomonadota</taxon>
        <taxon>Alphaproteobacteria</taxon>
        <taxon>Acetobacterales</taxon>
        <taxon>Roseomonadaceae</taxon>
        <taxon>Roseomonas</taxon>
    </lineage>
</organism>
<comment type="caution">
    <text evidence="1">The sequence shown here is derived from an EMBL/GenBank/DDBJ whole genome shotgun (WGS) entry which is preliminary data.</text>
</comment>
<accession>A0A9W7U0I9</accession>
<evidence type="ECO:0008006" key="3">
    <source>
        <dbReference type="Google" id="ProtNLM"/>
    </source>
</evidence>
<dbReference type="CDD" id="cd10928">
    <property type="entry name" value="CE4_u4"/>
    <property type="match status" value="1"/>
</dbReference>
<dbReference type="InterPro" id="IPR011330">
    <property type="entry name" value="Glyco_hydro/deAcase_b/a-brl"/>
</dbReference>
<dbReference type="AlphaFoldDB" id="A0A9W7U0I9"/>
<dbReference type="GO" id="GO:0005975">
    <property type="term" value="P:carbohydrate metabolic process"/>
    <property type="evidence" value="ECO:0007669"/>
    <property type="project" value="InterPro"/>
</dbReference>
<keyword evidence="2" id="KW-1185">Reference proteome</keyword>
<dbReference type="EMBL" id="QOKW01000003">
    <property type="protein sequence ID" value="KAA0683069.1"/>
    <property type="molecule type" value="Genomic_DNA"/>
</dbReference>
<dbReference type="SUPFAM" id="SSF88713">
    <property type="entry name" value="Glycoside hydrolase/deacetylase"/>
    <property type="match status" value="1"/>
</dbReference>
<proteinExistence type="predicted"/>
<name>A0A9W7U0I9_9PROT</name>
<dbReference type="Proteomes" id="UP000480854">
    <property type="component" value="Unassembled WGS sequence"/>
</dbReference>
<gene>
    <name evidence="1" type="ORF">DS843_05285</name>
</gene>
<dbReference type="InterPro" id="IPR049591">
    <property type="entry name" value="CE4_u4-like"/>
</dbReference>
<evidence type="ECO:0000313" key="1">
    <source>
        <dbReference type="EMBL" id="KAA0683069.1"/>
    </source>
</evidence>
<dbReference type="OrthoDB" id="6086702at2"/>